<evidence type="ECO:0000313" key="1">
    <source>
        <dbReference type="EMBL" id="UFQ21624.1"/>
    </source>
</evidence>
<evidence type="ECO:0000313" key="2">
    <source>
        <dbReference type="Proteomes" id="UP001242828"/>
    </source>
</evidence>
<name>A0AAE8YGK4_9VIRU</name>
<protein>
    <submittedName>
        <fullName evidence="1">LO1a</fullName>
    </submittedName>
</protein>
<sequence length="170" mass="19322">MFPNFANVRLHNGLIKDCTCRVFVCYKYKPCMYNLNLAITCTRDKGTQVCVLVCVHLLTSILLSKDLCALMVHLLCYSSGYSSENTNGNSLKYCAGKDTNVKRTVSHWYNVRAGYPWKFSNSSVCALCHLVFCAMFDYRCKSTIVSVCIHQLPQYLCAYTSVRYIPVNKC</sequence>
<dbReference type="EMBL" id="MZ673484">
    <property type="protein sequence ID" value="UFQ21624.1"/>
    <property type="molecule type" value="Genomic_DNA"/>
</dbReference>
<proteinExistence type="predicted"/>
<reference evidence="1" key="1">
    <citation type="submission" date="2021-07" db="EMBL/GenBank/DDBJ databases">
        <title>Novel Adomaviruses Associated with Blotchy Bass Syndrome and Mucoid Lesions on Smallmouth Bass (Micropterus dolomieu).</title>
        <authorList>
            <person name="Iwanowicz L.R."/>
            <person name="Young K.T."/>
            <person name="Adams C.R."/>
            <person name="Blazer V.S."/>
            <person name="Walsh H.L."/>
            <person name="Raines C.D."/>
            <person name="Cornman R.S."/>
        </authorList>
    </citation>
    <scope>NUCLEOTIDE SEQUENCE</scope>
    <source>
        <strain evidence="1">SUSMA89</strain>
    </source>
</reference>
<dbReference type="Proteomes" id="UP001242828">
    <property type="component" value="Segment"/>
</dbReference>
<accession>A0AAE8YGK4</accession>
<organism evidence="1 2">
    <name type="scientific">Micropterus dolomieu adomavirus 1</name>
    <dbReference type="NCBI Taxonomy" id="2744370"/>
    <lineage>
        <taxon>Viruses</taxon>
        <taxon>Adomaviruses</taxon>
    </lineage>
</organism>